<dbReference type="EC" id="2.7.6.1" evidence="2"/>
<dbReference type="Proteomes" id="UP000078512">
    <property type="component" value="Unassembled WGS sequence"/>
</dbReference>
<dbReference type="InterPro" id="IPR000836">
    <property type="entry name" value="PRTase_dom"/>
</dbReference>
<dbReference type="PANTHER" id="PTHR10210:SF36">
    <property type="entry name" value="RIBOSE-PHOSPHATE PYROPHOSPHOKINASE 5"/>
    <property type="match status" value="1"/>
</dbReference>
<dbReference type="InterPro" id="IPR005946">
    <property type="entry name" value="Rib-P_diPkinase"/>
</dbReference>
<sequence>MRNIVVLSGSSHPALVDQICARLGVSPGQVKLSKFANKETNVEIGDSVRNKDVFIIQSGCGAVNDNLMELLIMLAACKTASARRITAVIPCFPYARQPDAPYKKNGMPLSRVPPNVFFGYTGASTPFSLPVTPAGTPLQTPSLDRIDRKNPFDKMFDSTNESNSDIESAATSPTLSPAGGANGVAPAMSGLRIEGEVTKPRLLAPRGIRPQALSQPSHLLLPTTNGNPSVMNPQNCVTSDQVNPHKGGYKHWVARSGTLIANLLVTAGADHIITMDLHDPQFQGFFDIPVDNLYGQPLMVKYIRDKIPNWEDAVVVSPDAGGAKRATVIADKLGMEFALIHKERRQIQAPHKSDMMLVGDVKDKVCILVDDIADTSFTITKAAKVLQQNGAQKIYAIITHAIMSGDAITRIQNSCIDQVIVSNSIPQEEHLAGCPKMKVFNVAPIFAEAIRRIHNGESVSMLFDVMDLI</sequence>
<dbReference type="SUPFAM" id="SSF53271">
    <property type="entry name" value="PRTase-like"/>
    <property type="match status" value="2"/>
</dbReference>
<organism evidence="13 14">
    <name type="scientific">Linnemannia elongata AG-77</name>
    <dbReference type="NCBI Taxonomy" id="1314771"/>
    <lineage>
        <taxon>Eukaryota</taxon>
        <taxon>Fungi</taxon>
        <taxon>Fungi incertae sedis</taxon>
        <taxon>Mucoromycota</taxon>
        <taxon>Mortierellomycotina</taxon>
        <taxon>Mortierellomycetes</taxon>
        <taxon>Mortierellales</taxon>
        <taxon>Mortierellaceae</taxon>
        <taxon>Linnemannia</taxon>
    </lineage>
</organism>
<name>A0A197JXF9_9FUNG</name>
<dbReference type="GO" id="GO:0005737">
    <property type="term" value="C:cytoplasm"/>
    <property type="evidence" value="ECO:0007669"/>
    <property type="project" value="TreeGrafter"/>
</dbReference>
<accession>A0A197JXF9</accession>
<dbReference type="PROSITE" id="PS00114">
    <property type="entry name" value="PRPP_SYNTHASE"/>
    <property type="match status" value="1"/>
</dbReference>
<keyword evidence="6" id="KW-0547">Nucleotide-binding</keyword>
<dbReference type="GO" id="GO:0000287">
    <property type="term" value="F:magnesium ion binding"/>
    <property type="evidence" value="ECO:0007669"/>
    <property type="project" value="InterPro"/>
</dbReference>
<dbReference type="GO" id="GO:0005524">
    <property type="term" value="F:ATP binding"/>
    <property type="evidence" value="ECO:0007669"/>
    <property type="project" value="UniProtKB-KW"/>
</dbReference>
<keyword evidence="7 13" id="KW-0418">Kinase</keyword>
<dbReference type="Pfam" id="PF13793">
    <property type="entry name" value="Pribosyltran_N"/>
    <property type="match status" value="1"/>
</dbReference>
<comment type="similarity">
    <text evidence="1">Belongs to the ribose-phosphate pyrophosphokinase family.</text>
</comment>
<dbReference type="FunFam" id="3.40.50.2020:FF:000063">
    <property type="entry name" value="Phosphoribosylpyrophosphate synthetase"/>
    <property type="match status" value="1"/>
</dbReference>
<evidence type="ECO:0000256" key="8">
    <source>
        <dbReference type="ARBA" id="ARBA00022840"/>
    </source>
</evidence>
<evidence type="ECO:0000256" key="7">
    <source>
        <dbReference type="ARBA" id="ARBA00022777"/>
    </source>
</evidence>
<dbReference type="GO" id="GO:0016301">
    <property type="term" value="F:kinase activity"/>
    <property type="evidence" value="ECO:0007669"/>
    <property type="project" value="UniProtKB-KW"/>
</dbReference>
<keyword evidence="3" id="KW-0808">Transferase</keyword>
<dbReference type="InterPro" id="IPR029057">
    <property type="entry name" value="PRTase-like"/>
</dbReference>
<dbReference type="GO" id="GO:0006164">
    <property type="term" value="P:purine nucleotide biosynthetic process"/>
    <property type="evidence" value="ECO:0007669"/>
    <property type="project" value="TreeGrafter"/>
</dbReference>
<dbReference type="EMBL" id="KV442040">
    <property type="protein sequence ID" value="OAQ29633.1"/>
    <property type="molecule type" value="Genomic_DNA"/>
</dbReference>
<dbReference type="GO" id="GO:0002189">
    <property type="term" value="C:ribose phosphate diphosphokinase complex"/>
    <property type="evidence" value="ECO:0007669"/>
    <property type="project" value="EnsemblFungi"/>
</dbReference>
<keyword evidence="5" id="KW-0545">Nucleotide biosynthesis</keyword>
<dbReference type="GO" id="GO:0006015">
    <property type="term" value="P:5-phosphoribose 1-diphosphate biosynthetic process"/>
    <property type="evidence" value="ECO:0007669"/>
    <property type="project" value="EnsemblFungi"/>
</dbReference>
<evidence type="ECO:0000256" key="3">
    <source>
        <dbReference type="ARBA" id="ARBA00022679"/>
    </source>
</evidence>
<keyword evidence="9" id="KW-0460">Magnesium</keyword>
<keyword evidence="8" id="KW-0067">ATP-binding</keyword>
<dbReference type="InterPro" id="IPR000842">
    <property type="entry name" value="PRib_PP_synth_CS"/>
</dbReference>
<proteinExistence type="inferred from homology"/>
<evidence type="ECO:0000313" key="13">
    <source>
        <dbReference type="EMBL" id="OAQ29633.1"/>
    </source>
</evidence>
<evidence type="ECO:0000256" key="6">
    <source>
        <dbReference type="ARBA" id="ARBA00022741"/>
    </source>
</evidence>
<evidence type="ECO:0000313" key="14">
    <source>
        <dbReference type="Proteomes" id="UP000078512"/>
    </source>
</evidence>
<gene>
    <name evidence="13" type="ORF">K457DRAFT_137835</name>
</gene>
<evidence type="ECO:0000256" key="4">
    <source>
        <dbReference type="ARBA" id="ARBA00022723"/>
    </source>
</evidence>
<dbReference type="InterPro" id="IPR029099">
    <property type="entry name" value="Pribosyltran_N"/>
</dbReference>
<feature type="compositionally biased region" description="Polar residues" evidence="11">
    <location>
        <begin position="157"/>
        <end position="175"/>
    </location>
</feature>
<evidence type="ECO:0000256" key="2">
    <source>
        <dbReference type="ARBA" id="ARBA00013247"/>
    </source>
</evidence>
<evidence type="ECO:0000256" key="10">
    <source>
        <dbReference type="ARBA" id="ARBA00049535"/>
    </source>
</evidence>
<dbReference type="GO" id="GO:0009156">
    <property type="term" value="P:ribonucleoside monophosphate biosynthetic process"/>
    <property type="evidence" value="ECO:0007669"/>
    <property type="project" value="InterPro"/>
</dbReference>
<dbReference type="FunFam" id="3.40.50.2020:FF:000005">
    <property type="entry name" value="Ribose-phosphate pyrophosphokinase 1"/>
    <property type="match status" value="1"/>
</dbReference>
<dbReference type="NCBIfam" id="TIGR01251">
    <property type="entry name" value="ribP_PPkin"/>
    <property type="match status" value="1"/>
</dbReference>
<dbReference type="SMART" id="SM01400">
    <property type="entry name" value="Pribosyltran_N"/>
    <property type="match status" value="1"/>
</dbReference>
<evidence type="ECO:0000259" key="12">
    <source>
        <dbReference type="Pfam" id="PF13793"/>
    </source>
</evidence>
<evidence type="ECO:0000256" key="5">
    <source>
        <dbReference type="ARBA" id="ARBA00022727"/>
    </source>
</evidence>
<dbReference type="CDD" id="cd06223">
    <property type="entry name" value="PRTases_typeI"/>
    <property type="match status" value="1"/>
</dbReference>
<dbReference type="Gene3D" id="3.40.50.2020">
    <property type="match status" value="3"/>
</dbReference>
<evidence type="ECO:0000256" key="1">
    <source>
        <dbReference type="ARBA" id="ARBA00006478"/>
    </source>
</evidence>
<reference evidence="13 14" key="1">
    <citation type="submission" date="2016-05" db="EMBL/GenBank/DDBJ databases">
        <title>Genome sequencing reveals origins of a unique bacterial endosymbiosis in the earliest lineages of terrestrial Fungi.</title>
        <authorList>
            <consortium name="DOE Joint Genome Institute"/>
            <person name="Uehling J."/>
            <person name="Gryganskyi A."/>
            <person name="Hameed K."/>
            <person name="Tschaplinski T."/>
            <person name="Misztal P."/>
            <person name="Wu S."/>
            <person name="Desiro A."/>
            <person name="Vande Pol N."/>
            <person name="Du Z.-Y."/>
            <person name="Zienkiewicz A."/>
            <person name="Zienkiewicz K."/>
            <person name="Morin E."/>
            <person name="Tisserant E."/>
            <person name="Splivallo R."/>
            <person name="Hainaut M."/>
            <person name="Henrissat B."/>
            <person name="Ohm R."/>
            <person name="Kuo A."/>
            <person name="Yan J."/>
            <person name="Lipzen A."/>
            <person name="Nolan M."/>
            <person name="Labutti K."/>
            <person name="Barry K."/>
            <person name="Goldstein A."/>
            <person name="Labbe J."/>
            <person name="Schadt C."/>
            <person name="Tuskan G."/>
            <person name="Grigoriev I."/>
            <person name="Martin F."/>
            <person name="Vilgalys R."/>
            <person name="Bonito G."/>
        </authorList>
    </citation>
    <scope>NUCLEOTIDE SEQUENCE [LARGE SCALE GENOMIC DNA]</scope>
    <source>
        <strain evidence="13 14">AG-77</strain>
    </source>
</reference>
<keyword evidence="14" id="KW-1185">Reference proteome</keyword>
<dbReference type="GO" id="GO:0097268">
    <property type="term" value="C:cytoophidium"/>
    <property type="evidence" value="ECO:0007669"/>
    <property type="project" value="EnsemblFungi"/>
</dbReference>
<protein>
    <recommendedName>
        <fullName evidence="2">ribose-phosphate diphosphokinase</fullName>
        <ecNumber evidence="2">2.7.6.1</ecNumber>
    </recommendedName>
</protein>
<comment type="catalytic activity">
    <reaction evidence="10">
        <text>D-ribose 5-phosphate + ATP = 5-phospho-alpha-D-ribose 1-diphosphate + AMP + H(+)</text>
        <dbReference type="Rhea" id="RHEA:15609"/>
        <dbReference type="ChEBI" id="CHEBI:15378"/>
        <dbReference type="ChEBI" id="CHEBI:30616"/>
        <dbReference type="ChEBI" id="CHEBI:58017"/>
        <dbReference type="ChEBI" id="CHEBI:78346"/>
        <dbReference type="ChEBI" id="CHEBI:456215"/>
        <dbReference type="EC" id="2.7.6.1"/>
    </reaction>
</comment>
<evidence type="ECO:0000256" key="9">
    <source>
        <dbReference type="ARBA" id="ARBA00022842"/>
    </source>
</evidence>
<dbReference type="GO" id="GO:0004749">
    <property type="term" value="F:ribose phosphate diphosphokinase activity"/>
    <property type="evidence" value="ECO:0007669"/>
    <property type="project" value="UniProtKB-EC"/>
</dbReference>
<dbReference type="STRING" id="1314771.A0A197JXF9"/>
<dbReference type="OrthoDB" id="413572at2759"/>
<dbReference type="Pfam" id="PF14572">
    <property type="entry name" value="Pribosyl_synth"/>
    <property type="match status" value="1"/>
</dbReference>
<feature type="domain" description="Ribose-phosphate pyrophosphokinase N-terminal" evidence="12">
    <location>
        <begin position="4"/>
        <end position="99"/>
    </location>
</feature>
<dbReference type="FunFam" id="3.40.50.2020:FF:000007">
    <property type="entry name" value="Ribose-phosphate pyrophosphokinase"/>
    <property type="match status" value="1"/>
</dbReference>
<dbReference type="PANTHER" id="PTHR10210">
    <property type="entry name" value="RIBOSE-PHOSPHATE DIPHOSPHOKINASE FAMILY MEMBER"/>
    <property type="match status" value="1"/>
</dbReference>
<feature type="region of interest" description="Disordered" evidence="11">
    <location>
        <begin position="153"/>
        <end position="180"/>
    </location>
</feature>
<evidence type="ECO:0000256" key="11">
    <source>
        <dbReference type="SAM" id="MobiDB-lite"/>
    </source>
</evidence>
<keyword evidence="4" id="KW-0479">Metal-binding</keyword>
<dbReference type="AlphaFoldDB" id="A0A197JXF9"/>